<gene>
    <name evidence="11 14" type="primary">tmk</name>
    <name evidence="14" type="ORF">KDK95_07610</name>
</gene>
<dbReference type="GO" id="GO:0004798">
    <property type="term" value="F:dTMP kinase activity"/>
    <property type="evidence" value="ECO:0007669"/>
    <property type="project" value="UniProtKB-UniRule"/>
</dbReference>
<dbReference type="GO" id="GO:0006235">
    <property type="term" value="P:dTTP biosynthetic process"/>
    <property type="evidence" value="ECO:0007669"/>
    <property type="project" value="UniProtKB-UniRule"/>
</dbReference>
<dbReference type="PANTHER" id="PTHR10344">
    <property type="entry name" value="THYMIDYLATE KINASE"/>
    <property type="match status" value="1"/>
</dbReference>
<dbReference type="AlphaFoldDB" id="A0A941EBT9"/>
<sequence>MVGKLRALRSWRAAGGSAQAEGESGRPYPGWFIAMEGGDGAGKSTQLAAVADWLRGRGYEVVTTREPGATPLGSVLRNLVLHAEEHKLGARAEALLFAADRADHMETVVRPALERGAVVLTDRHVDSSVAYQSGGRGLPADEVAALSAFATEGVLPDLVVLLDLDPAVARARREERTGQADKLEAEAGPFHERVRAAFLARAKADPARYLVLNADQAPRILTGAIQDRLDQLLPPTPEEVAKAERRAADIASAIAKEQEYRAAQAEAERIKREAEERASREQQERDLAERQAAEHERRRKAAEWAVAAEAEAKARREREAAESARLADDEWRAAEREEGEKRRQLERAALRRREHELAMRQAEARAKERARLAAAAAKAAAEQAERLKGSAPEPEESEEKS</sequence>
<feature type="region of interest" description="Disordered" evidence="12">
    <location>
        <begin position="271"/>
        <end position="344"/>
    </location>
</feature>
<dbReference type="PANTHER" id="PTHR10344:SF4">
    <property type="entry name" value="UMP-CMP KINASE 2, MITOCHONDRIAL"/>
    <property type="match status" value="1"/>
</dbReference>
<dbReference type="InterPro" id="IPR027417">
    <property type="entry name" value="P-loop_NTPase"/>
</dbReference>
<comment type="similarity">
    <text evidence="1 11">Belongs to the thymidylate kinase family.</text>
</comment>
<dbReference type="GO" id="GO:0006227">
    <property type="term" value="P:dUDP biosynthetic process"/>
    <property type="evidence" value="ECO:0007669"/>
    <property type="project" value="TreeGrafter"/>
</dbReference>
<dbReference type="Pfam" id="PF02223">
    <property type="entry name" value="Thymidylate_kin"/>
    <property type="match status" value="1"/>
</dbReference>
<evidence type="ECO:0000313" key="14">
    <source>
        <dbReference type="EMBL" id="MBR7826164.1"/>
    </source>
</evidence>
<organism evidence="14 15">
    <name type="scientific">Actinospica acidithermotolerans</name>
    <dbReference type="NCBI Taxonomy" id="2828514"/>
    <lineage>
        <taxon>Bacteria</taxon>
        <taxon>Bacillati</taxon>
        <taxon>Actinomycetota</taxon>
        <taxon>Actinomycetes</taxon>
        <taxon>Catenulisporales</taxon>
        <taxon>Actinospicaceae</taxon>
        <taxon>Actinospica</taxon>
    </lineage>
</organism>
<dbReference type="InterPro" id="IPR039430">
    <property type="entry name" value="Thymidylate_kin-like_dom"/>
</dbReference>
<evidence type="ECO:0000256" key="8">
    <source>
        <dbReference type="ARBA" id="ARBA00022840"/>
    </source>
</evidence>
<keyword evidence="15" id="KW-1185">Reference proteome</keyword>
<evidence type="ECO:0000256" key="4">
    <source>
        <dbReference type="ARBA" id="ARBA00022679"/>
    </source>
</evidence>
<evidence type="ECO:0000256" key="12">
    <source>
        <dbReference type="SAM" id="MobiDB-lite"/>
    </source>
</evidence>
<comment type="catalytic activity">
    <reaction evidence="9 11">
        <text>dTMP + ATP = dTDP + ADP</text>
        <dbReference type="Rhea" id="RHEA:13517"/>
        <dbReference type="ChEBI" id="CHEBI:30616"/>
        <dbReference type="ChEBI" id="CHEBI:58369"/>
        <dbReference type="ChEBI" id="CHEBI:63528"/>
        <dbReference type="ChEBI" id="CHEBI:456216"/>
        <dbReference type="EC" id="2.7.4.9"/>
    </reaction>
</comment>
<dbReference type="HAMAP" id="MF_00165">
    <property type="entry name" value="Thymidylate_kinase"/>
    <property type="match status" value="1"/>
</dbReference>
<name>A0A941EBT9_9ACTN</name>
<feature type="binding site" evidence="11">
    <location>
        <begin position="37"/>
        <end position="44"/>
    </location>
    <ligand>
        <name>ATP</name>
        <dbReference type="ChEBI" id="CHEBI:30616"/>
    </ligand>
</feature>
<feature type="domain" description="Thymidylate kinase-like" evidence="13">
    <location>
        <begin position="36"/>
        <end position="219"/>
    </location>
</feature>
<reference evidence="14" key="1">
    <citation type="submission" date="2021-04" db="EMBL/GenBank/DDBJ databases">
        <title>Genome based classification of Actinospica acidithermotolerans sp. nov., an actinobacterium isolated from an Indonesian hot spring.</title>
        <authorList>
            <person name="Kusuma A.B."/>
            <person name="Putra K.E."/>
            <person name="Nafisah S."/>
            <person name="Loh J."/>
            <person name="Nouioui I."/>
            <person name="Goodfellow M."/>
        </authorList>
    </citation>
    <scope>NUCLEOTIDE SEQUENCE</scope>
    <source>
        <strain evidence="14">MGRD01-02</strain>
    </source>
</reference>
<dbReference type="InterPro" id="IPR018095">
    <property type="entry name" value="Thymidylate_kin_CS"/>
</dbReference>
<feature type="region of interest" description="Disordered" evidence="12">
    <location>
        <begin position="374"/>
        <end position="401"/>
    </location>
</feature>
<evidence type="ECO:0000256" key="2">
    <source>
        <dbReference type="ARBA" id="ARBA00012980"/>
    </source>
</evidence>
<feature type="compositionally biased region" description="Basic and acidic residues" evidence="12">
    <location>
        <begin position="271"/>
        <end position="296"/>
    </location>
</feature>
<evidence type="ECO:0000256" key="7">
    <source>
        <dbReference type="ARBA" id="ARBA00022777"/>
    </source>
</evidence>
<dbReference type="RefSeq" id="WP_212517315.1">
    <property type="nucleotide sequence ID" value="NZ_JAGSOH010000013.1"/>
</dbReference>
<keyword evidence="7 11" id="KW-0418">Kinase</keyword>
<keyword evidence="5 11" id="KW-0545">Nucleotide biosynthesis</keyword>
<dbReference type="GO" id="GO:0006233">
    <property type="term" value="P:dTDP biosynthetic process"/>
    <property type="evidence" value="ECO:0007669"/>
    <property type="project" value="InterPro"/>
</dbReference>
<evidence type="ECO:0000256" key="6">
    <source>
        <dbReference type="ARBA" id="ARBA00022741"/>
    </source>
</evidence>
<dbReference type="NCBIfam" id="TIGR00041">
    <property type="entry name" value="DTMP_kinase"/>
    <property type="match status" value="1"/>
</dbReference>
<dbReference type="Proteomes" id="UP000676325">
    <property type="component" value="Unassembled WGS sequence"/>
</dbReference>
<keyword evidence="8 11" id="KW-0067">ATP-binding</keyword>
<keyword evidence="6 11" id="KW-0547">Nucleotide-binding</keyword>
<evidence type="ECO:0000259" key="13">
    <source>
        <dbReference type="Pfam" id="PF02223"/>
    </source>
</evidence>
<dbReference type="GO" id="GO:0005829">
    <property type="term" value="C:cytosol"/>
    <property type="evidence" value="ECO:0007669"/>
    <property type="project" value="TreeGrafter"/>
</dbReference>
<proteinExistence type="inferred from homology"/>
<evidence type="ECO:0000256" key="10">
    <source>
        <dbReference type="ARBA" id="ARBA00057735"/>
    </source>
</evidence>
<dbReference type="EMBL" id="JAGSOH010000013">
    <property type="protein sequence ID" value="MBR7826164.1"/>
    <property type="molecule type" value="Genomic_DNA"/>
</dbReference>
<dbReference type="PROSITE" id="PS01331">
    <property type="entry name" value="THYMIDYLATE_KINASE"/>
    <property type="match status" value="1"/>
</dbReference>
<evidence type="ECO:0000313" key="15">
    <source>
        <dbReference type="Proteomes" id="UP000676325"/>
    </source>
</evidence>
<evidence type="ECO:0000256" key="5">
    <source>
        <dbReference type="ARBA" id="ARBA00022727"/>
    </source>
</evidence>
<evidence type="ECO:0000256" key="1">
    <source>
        <dbReference type="ARBA" id="ARBA00009776"/>
    </source>
</evidence>
<keyword evidence="4 11" id="KW-0808">Transferase</keyword>
<feature type="compositionally biased region" description="Basic and acidic residues" evidence="12">
    <location>
        <begin position="310"/>
        <end position="344"/>
    </location>
</feature>
<protein>
    <recommendedName>
        <fullName evidence="3 11">Thymidylate kinase</fullName>
        <ecNumber evidence="2 11">2.7.4.9</ecNumber>
    </recommendedName>
    <alternativeName>
        <fullName evidence="11">dTMP kinase</fullName>
    </alternativeName>
</protein>
<comment type="function">
    <text evidence="10 11">Phosphorylation of dTMP to form dTDP in both de novo and salvage pathways of dTTP synthesis.</text>
</comment>
<dbReference type="FunFam" id="3.40.50.300:FF:000225">
    <property type="entry name" value="Thymidylate kinase"/>
    <property type="match status" value="1"/>
</dbReference>
<dbReference type="Gene3D" id="3.40.50.300">
    <property type="entry name" value="P-loop containing nucleotide triphosphate hydrolases"/>
    <property type="match status" value="1"/>
</dbReference>
<dbReference type="SUPFAM" id="SSF52540">
    <property type="entry name" value="P-loop containing nucleoside triphosphate hydrolases"/>
    <property type="match status" value="1"/>
</dbReference>
<dbReference type="GO" id="GO:0005524">
    <property type="term" value="F:ATP binding"/>
    <property type="evidence" value="ECO:0007669"/>
    <property type="project" value="UniProtKB-UniRule"/>
</dbReference>
<dbReference type="EC" id="2.7.4.9" evidence="2 11"/>
<evidence type="ECO:0000256" key="11">
    <source>
        <dbReference type="HAMAP-Rule" id="MF_00165"/>
    </source>
</evidence>
<evidence type="ECO:0000256" key="9">
    <source>
        <dbReference type="ARBA" id="ARBA00048743"/>
    </source>
</evidence>
<accession>A0A941EBT9</accession>
<dbReference type="InterPro" id="IPR018094">
    <property type="entry name" value="Thymidylate_kinase"/>
</dbReference>
<evidence type="ECO:0000256" key="3">
    <source>
        <dbReference type="ARBA" id="ARBA00017144"/>
    </source>
</evidence>
<comment type="caution">
    <text evidence="14">The sequence shown here is derived from an EMBL/GenBank/DDBJ whole genome shotgun (WGS) entry which is preliminary data.</text>
</comment>
<dbReference type="CDD" id="cd01672">
    <property type="entry name" value="TMPK"/>
    <property type="match status" value="1"/>
</dbReference>